<dbReference type="NCBIfam" id="NF005744">
    <property type="entry name" value="PRK07568.1"/>
    <property type="match status" value="1"/>
</dbReference>
<dbReference type="PRINTS" id="PR00753">
    <property type="entry name" value="ACCSYNTHASE"/>
</dbReference>
<dbReference type="GO" id="GO:0030170">
    <property type="term" value="F:pyridoxal phosphate binding"/>
    <property type="evidence" value="ECO:0007669"/>
    <property type="project" value="InterPro"/>
</dbReference>
<organism evidence="8 9">
    <name type="scientific">Candidatus Avoscillospira stercorigallinarum</name>
    <dbReference type="NCBI Taxonomy" id="2840708"/>
    <lineage>
        <taxon>Bacteria</taxon>
        <taxon>Bacillati</taxon>
        <taxon>Bacillota</taxon>
        <taxon>Clostridia</taxon>
        <taxon>Eubacteriales</taxon>
        <taxon>Oscillospiraceae</taxon>
        <taxon>Oscillospiraceae incertae sedis</taxon>
        <taxon>Candidatus Avoscillospira</taxon>
    </lineage>
</organism>
<dbReference type="Gene3D" id="3.90.1150.10">
    <property type="entry name" value="Aspartate Aminotransferase, domain 1"/>
    <property type="match status" value="1"/>
</dbReference>
<sequence length="398" mass="44327">MKLSQRVQTCELSPMRKFHPYEVEAQAKGRKIYHLNIGQPDIATPEVYFDAVKHFAAPVLEYAESPGVPSYLHAVQAYYERLGAHYEEADILATTGGSEALSILMQCILDPGSEVLIPEPYYPNYATFIRAACGEVCPIPTSPEEGYRYADRAKIEALIHENTRAIMITNPSNPTGVILDAAERQMLLDIAREHDIYLICDEVYREFTYNGEGLVTMGTLDDPNGNLVIIDSVSKRFSACGARIGCLISKNKALMAEALKFCQARLSVATLDQVAAAALYTVEQSYFDTVRQAYQRRRDTVMEKLHAIPGVTCEVPNGAFYLMAALPIDDAERFQKWLLTDFEDQGETVMFSPGHSFYATPGKGVNEVRIAYVLKEADLARAMDLLALGIAQYQKTMM</sequence>
<evidence type="ECO:0000256" key="2">
    <source>
        <dbReference type="ARBA" id="ARBA00007441"/>
    </source>
</evidence>
<dbReference type="PANTHER" id="PTHR46383">
    <property type="entry name" value="ASPARTATE AMINOTRANSFERASE"/>
    <property type="match status" value="1"/>
</dbReference>
<comment type="caution">
    <text evidence="8">The sequence shown here is derived from an EMBL/GenBank/DDBJ whole genome shotgun (WGS) entry which is preliminary data.</text>
</comment>
<dbReference type="InterPro" id="IPR004838">
    <property type="entry name" value="NHTrfase_class1_PyrdxlP-BS"/>
</dbReference>
<evidence type="ECO:0000256" key="4">
    <source>
        <dbReference type="ARBA" id="ARBA00022679"/>
    </source>
</evidence>
<dbReference type="PROSITE" id="PS00105">
    <property type="entry name" value="AA_TRANSFER_CLASS_1"/>
    <property type="match status" value="1"/>
</dbReference>
<dbReference type="CDD" id="cd00609">
    <property type="entry name" value="AAT_like"/>
    <property type="match status" value="1"/>
</dbReference>
<evidence type="ECO:0000313" key="8">
    <source>
        <dbReference type="EMBL" id="HIQ69158.1"/>
    </source>
</evidence>
<keyword evidence="4 6" id="KW-0808">Transferase</keyword>
<dbReference type="PANTHER" id="PTHR46383:SF1">
    <property type="entry name" value="ASPARTATE AMINOTRANSFERASE"/>
    <property type="match status" value="1"/>
</dbReference>
<evidence type="ECO:0000313" key="9">
    <source>
        <dbReference type="Proteomes" id="UP000886874"/>
    </source>
</evidence>
<dbReference type="InterPro" id="IPR015421">
    <property type="entry name" value="PyrdxlP-dep_Trfase_major"/>
</dbReference>
<dbReference type="SUPFAM" id="SSF53383">
    <property type="entry name" value="PLP-dependent transferases"/>
    <property type="match status" value="1"/>
</dbReference>
<keyword evidence="5" id="KW-0663">Pyridoxal phosphate</keyword>
<dbReference type="GO" id="GO:0006520">
    <property type="term" value="P:amino acid metabolic process"/>
    <property type="evidence" value="ECO:0007669"/>
    <property type="project" value="InterPro"/>
</dbReference>
<dbReference type="Proteomes" id="UP000886874">
    <property type="component" value="Unassembled WGS sequence"/>
</dbReference>
<dbReference type="InterPro" id="IPR015422">
    <property type="entry name" value="PyrdxlP-dep_Trfase_small"/>
</dbReference>
<protein>
    <recommendedName>
        <fullName evidence="6">Aminotransferase</fullName>
        <ecNumber evidence="6">2.6.1.-</ecNumber>
    </recommendedName>
</protein>
<evidence type="ECO:0000256" key="3">
    <source>
        <dbReference type="ARBA" id="ARBA00022576"/>
    </source>
</evidence>
<evidence type="ECO:0000259" key="7">
    <source>
        <dbReference type="Pfam" id="PF00155"/>
    </source>
</evidence>
<evidence type="ECO:0000256" key="1">
    <source>
        <dbReference type="ARBA" id="ARBA00001933"/>
    </source>
</evidence>
<dbReference type="InterPro" id="IPR050596">
    <property type="entry name" value="AspAT/PAT-like"/>
</dbReference>
<evidence type="ECO:0000256" key="6">
    <source>
        <dbReference type="RuleBase" id="RU000481"/>
    </source>
</evidence>
<dbReference type="EC" id="2.6.1.-" evidence="6"/>
<dbReference type="GO" id="GO:0008483">
    <property type="term" value="F:transaminase activity"/>
    <property type="evidence" value="ECO:0007669"/>
    <property type="project" value="UniProtKB-KW"/>
</dbReference>
<gene>
    <name evidence="8" type="ORF">IAA67_02340</name>
</gene>
<proteinExistence type="inferred from homology"/>
<evidence type="ECO:0000256" key="5">
    <source>
        <dbReference type="ARBA" id="ARBA00022898"/>
    </source>
</evidence>
<accession>A0A9D0Z533</accession>
<keyword evidence="3 6" id="KW-0032">Aminotransferase</keyword>
<name>A0A9D0Z533_9FIRM</name>
<dbReference type="InterPro" id="IPR015424">
    <property type="entry name" value="PyrdxlP-dep_Trfase"/>
</dbReference>
<dbReference type="Pfam" id="PF00155">
    <property type="entry name" value="Aminotran_1_2"/>
    <property type="match status" value="1"/>
</dbReference>
<dbReference type="InterPro" id="IPR004839">
    <property type="entry name" value="Aminotransferase_I/II_large"/>
</dbReference>
<reference evidence="8" key="2">
    <citation type="journal article" date="2021" name="PeerJ">
        <title>Extensive microbial diversity within the chicken gut microbiome revealed by metagenomics and culture.</title>
        <authorList>
            <person name="Gilroy R."/>
            <person name="Ravi A."/>
            <person name="Getino M."/>
            <person name="Pursley I."/>
            <person name="Horton D.L."/>
            <person name="Alikhan N.F."/>
            <person name="Baker D."/>
            <person name="Gharbi K."/>
            <person name="Hall N."/>
            <person name="Watson M."/>
            <person name="Adriaenssens E.M."/>
            <person name="Foster-Nyarko E."/>
            <person name="Jarju S."/>
            <person name="Secka A."/>
            <person name="Antonio M."/>
            <person name="Oren A."/>
            <person name="Chaudhuri R.R."/>
            <person name="La Ragione R."/>
            <person name="Hildebrand F."/>
            <person name="Pallen M.J."/>
        </authorList>
    </citation>
    <scope>NUCLEOTIDE SEQUENCE</scope>
    <source>
        <strain evidence="8">ChiSjej2B20-13462</strain>
    </source>
</reference>
<dbReference type="EMBL" id="DVFN01000032">
    <property type="protein sequence ID" value="HIQ69158.1"/>
    <property type="molecule type" value="Genomic_DNA"/>
</dbReference>
<reference evidence="8" key="1">
    <citation type="submission" date="2020-10" db="EMBL/GenBank/DDBJ databases">
        <authorList>
            <person name="Gilroy R."/>
        </authorList>
    </citation>
    <scope>NUCLEOTIDE SEQUENCE</scope>
    <source>
        <strain evidence="8">ChiSjej2B20-13462</strain>
    </source>
</reference>
<feature type="domain" description="Aminotransferase class I/classII large" evidence="7">
    <location>
        <begin position="32"/>
        <end position="384"/>
    </location>
</feature>
<comment type="similarity">
    <text evidence="2 6">Belongs to the class-I pyridoxal-phosphate-dependent aminotransferase family.</text>
</comment>
<comment type="cofactor">
    <cofactor evidence="1 6">
        <name>pyridoxal 5'-phosphate</name>
        <dbReference type="ChEBI" id="CHEBI:597326"/>
    </cofactor>
</comment>
<dbReference type="Gene3D" id="3.40.640.10">
    <property type="entry name" value="Type I PLP-dependent aspartate aminotransferase-like (Major domain)"/>
    <property type="match status" value="1"/>
</dbReference>
<dbReference type="AlphaFoldDB" id="A0A9D0Z533"/>